<dbReference type="SUPFAM" id="SSF51905">
    <property type="entry name" value="FAD/NAD(P)-binding domain"/>
    <property type="match status" value="2"/>
</dbReference>
<dbReference type="PRINTS" id="PR00368">
    <property type="entry name" value="FADPNR"/>
</dbReference>
<feature type="domain" description="PurM-like C-terminal" evidence="7">
    <location>
        <begin position="567"/>
        <end position="745"/>
    </location>
</feature>
<evidence type="ECO:0000256" key="4">
    <source>
        <dbReference type="ARBA" id="ARBA00022840"/>
    </source>
</evidence>
<dbReference type="EC" id="2.7.9.3" evidence="9"/>
<evidence type="ECO:0000259" key="7">
    <source>
        <dbReference type="Pfam" id="PF02769"/>
    </source>
</evidence>
<dbReference type="InterPro" id="IPR010918">
    <property type="entry name" value="PurM-like_C_dom"/>
</dbReference>
<keyword evidence="2" id="KW-0547">Nucleotide-binding</keyword>
<accession>U5DMY4</accession>
<dbReference type="Proteomes" id="UP000016960">
    <property type="component" value="Unassembled WGS sequence"/>
</dbReference>
<keyword evidence="4" id="KW-0067">ATP-binding</keyword>
<evidence type="ECO:0000256" key="5">
    <source>
        <dbReference type="ARBA" id="ARBA00023266"/>
    </source>
</evidence>
<dbReference type="InterPro" id="IPR017584">
    <property type="entry name" value="Pyridine_nucleo_diS_OxRdtase_N"/>
</dbReference>
<dbReference type="InterPro" id="IPR023753">
    <property type="entry name" value="FAD/NAD-binding_dom"/>
</dbReference>
<dbReference type="Pfam" id="PF02769">
    <property type="entry name" value="AIRS_C"/>
    <property type="match status" value="1"/>
</dbReference>
<keyword evidence="1 9" id="KW-0808">Transferase</keyword>
<evidence type="ECO:0000259" key="8">
    <source>
        <dbReference type="Pfam" id="PF07992"/>
    </source>
</evidence>
<dbReference type="eggNOG" id="COG0709">
    <property type="taxonomic scope" value="Bacteria"/>
</dbReference>
<name>U5DMY4_9CHRO</name>
<dbReference type="GO" id="GO:0005737">
    <property type="term" value="C:cytoplasm"/>
    <property type="evidence" value="ECO:0007669"/>
    <property type="project" value="TreeGrafter"/>
</dbReference>
<dbReference type="NCBIfam" id="TIGR03169">
    <property type="entry name" value="Nterm_to_SelD"/>
    <property type="match status" value="1"/>
</dbReference>
<evidence type="ECO:0000256" key="3">
    <source>
        <dbReference type="ARBA" id="ARBA00022777"/>
    </source>
</evidence>
<dbReference type="AlphaFoldDB" id="U5DMY4"/>
<dbReference type="EMBL" id="ASSJ01000055">
    <property type="protein sequence ID" value="ERN41055.1"/>
    <property type="molecule type" value="Genomic_DNA"/>
</dbReference>
<evidence type="ECO:0000313" key="10">
    <source>
        <dbReference type="Proteomes" id="UP000016960"/>
    </source>
</evidence>
<dbReference type="RefSeq" id="WP_022607492.1">
    <property type="nucleotide sequence ID" value="NZ_ASSJ01000055.1"/>
</dbReference>
<comment type="caution">
    <text evidence="9">The sequence shown here is derived from an EMBL/GenBank/DDBJ whole genome shotgun (WGS) entry which is preliminary data.</text>
</comment>
<dbReference type="InParanoid" id="U5DMY4"/>
<dbReference type="InterPro" id="IPR036188">
    <property type="entry name" value="FAD/NAD-bd_sf"/>
</dbReference>
<dbReference type="InterPro" id="IPR016188">
    <property type="entry name" value="PurM-like_N"/>
</dbReference>
<dbReference type="Pfam" id="PF00586">
    <property type="entry name" value="AIRS"/>
    <property type="match status" value="1"/>
</dbReference>
<sequence>MQDSSTPVASDLVLIGGGHSHAIALRMFGMQPLPGVRLTLISDVTHTPYSGMLPGYVAGFYGYDEAHIDLRRLAEFAGAQFYRTRAIGLDLEAQRILCDRRPPVAFDWLSVDIGSTPVAAAVPGAAEHAIPIKPVPQFLGAWEQLLAEVAAQPDSLWRLAIVGGGAGGVELALNVQHRLHEVLQSAGQSQDRLELHLFHRGKVLLKEHSRWVGDRLQRILTARGAHIHLNEDVREIFPDKVVCASGLTADCDRAFWVTQASAPAWVAASGLATDARGFVLVGDTLQSVSHPRVFAAGDIATMRDRPRPKAGVFAVRQGRPLFENLRRCLQVRPARPFVPQRRYLSLIGTGDRSAIASWAGLGWHARWLWVWKDRIDRRFMEQFEHLPAMTASSAPGLASVPANADLRHMYCAGCGSKVGSRTLGRVLQRLEAVDRPDIAIGLEAPDDAAIARIPTGYAIAHTVDYFRSLVSDPFVFGQIAANHCLSDLFAMGAAPQSALAIATVPHGTPAKTEEVLYQLLAGSLEVLSDCNAALVGGHSTEGSELAFGLACNGLVPEDAVLRKGGLQAGQVLISTKAIGTGALFAAHLQRLTRGRWIDEAIASMLMSNRVAADCFRAHGAAALTDVTGFGLLGHLHEMLRGSATNAAVGAEIDLDCVSFLPGAIAAVRSGATSSLHPQNAEVARFARCTDAVRQLPQFQLLFDPQTAGGLLGAVPGDRVSDCLDALQAAGYDSARAIGRVVRADNPTRPIAIDSTI</sequence>
<reference evidence="9 10" key="1">
    <citation type="submission" date="2013-05" db="EMBL/GenBank/DDBJ databases">
        <title>Draft genome sequence of Rubidibacter lacunae KORDI 51-2.</title>
        <authorList>
            <person name="Choi D.H."/>
            <person name="Noh J.H."/>
            <person name="Kwon K.-K."/>
            <person name="Lee J.-H."/>
            <person name="Ryu J.-Y."/>
        </authorList>
    </citation>
    <scope>NUCLEOTIDE SEQUENCE [LARGE SCALE GENOMIC DNA]</scope>
    <source>
        <strain evidence="9 10">KORDI 51-2</strain>
    </source>
</reference>
<evidence type="ECO:0000313" key="9">
    <source>
        <dbReference type="EMBL" id="ERN41055.1"/>
    </source>
</evidence>
<dbReference type="Gene3D" id="3.30.1330.10">
    <property type="entry name" value="PurM-like, N-terminal domain"/>
    <property type="match status" value="1"/>
</dbReference>
<dbReference type="eggNOG" id="COG1252">
    <property type="taxonomic scope" value="Bacteria"/>
</dbReference>
<dbReference type="InterPro" id="IPR004536">
    <property type="entry name" value="SPS/SelD"/>
</dbReference>
<dbReference type="GO" id="GO:0016260">
    <property type="term" value="P:selenocysteine biosynthetic process"/>
    <property type="evidence" value="ECO:0007669"/>
    <property type="project" value="TreeGrafter"/>
</dbReference>
<dbReference type="GO" id="GO:0016491">
    <property type="term" value="F:oxidoreductase activity"/>
    <property type="evidence" value="ECO:0007669"/>
    <property type="project" value="InterPro"/>
</dbReference>
<keyword evidence="3" id="KW-0418">Kinase</keyword>
<dbReference type="Gene3D" id="3.50.50.100">
    <property type="match status" value="1"/>
</dbReference>
<dbReference type="STRING" id="582515.KR51_00023120"/>
<dbReference type="GO" id="GO:0005524">
    <property type="term" value="F:ATP binding"/>
    <property type="evidence" value="ECO:0007669"/>
    <property type="project" value="UniProtKB-KW"/>
</dbReference>
<dbReference type="Gene3D" id="3.90.650.10">
    <property type="entry name" value="PurM-like C-terminal domain"/>
    <property type="match status" value="1"/>
</dbReference>
<keyword evidence="5" id="KW-0711">Selenium</keyword>
<keyword evidence="10" id="KW-1185">Reference proteome</keyword>
<protein>
    <submittedName>
        <fullName evidence="9">Selenium donor protein</fullName>
        <ecNumber evidence="9">2.7.9.3</ecNumber>
    </submittedName>
</protein>
<dbReference type="PATRIC" id="fig|582515.4.peg.2597"/>
<dbReference type="PANTHER" id="PTHR10256:SF0">
    <property type="entry name" value="INACTIVE SELENIDE, WATER DIKINASE-LIKE PROTEIN-RELATED"/>
    <property type="match status" value="1"/>
</dbReference>
<evidence type="ECO:0000256" key="2">
    <source>
        <dbReference type="ARBA" id="ARBA00022741"/>
    </source>
</evidence>
<evidence type="ECO:0000259" key="6">
    <source>
        <dbReference type="Pfam" id="PF00586"/>
    </source>
</evidence>
<feature type="domain" description="FAD/NAD(P)-binding" evidence="8">
    <location>
        <begin position="11"/>
        <end position="318"/>
    </location>
</feature>
<dbReference type="OrthoDB" id="9772934at2"/>
<dbReference type="SUPFAM" id="SSF55326">
    <property type="entry name" value="PurM N-terminal domain-like"/>
    <property type="match status" value="1"/>
</dbReference>
<dbReference type="Pfam" id="PF07992">
    <property type="entry name" value="Pyr_redox_2"/>
    <property type="match status" value="1"/>
</dbReference>
<feature type="domain" description="PurM-like N-terminal" evidence="6">
    <location>
        <begin position="446"/>
        <end position="555"/>
    </location>
</feature>
<organism evidence="9 10">
    <name type="scientific">Rubidibacter lacunae KORDI 51-2</name>
    <dbReference type="NCBI Taxonomy" id="582515"/>
    <lineage>
        <taxon>Bacteria</taxon>
        <taxon>Bacillati</taxon>
        <taxon>Cyanobacteriota</taxon>
        <taxon>Cyanophyceae</taxon>
        <taxon>Oscillatoriophycideae</taxon>
        <taxon>Chroococcales</taxon>
        <taxon>Aphanothecaceae</taxon>
        <taxon>Rubidibacter</taxon>
    </lineage>
</organism>
<evidence type="ECO:0000256" key="1">
    <source>
        <dbReference type="ARBA" id="ARBA00022679"/>
    </source>
</evidence>
<proteinExistence type="predicted"/>
<dbReference type="CDD" id="cd02195">
    <property type="entry name" value="SelD"/>
    <property type="match status" value="1"/>
</dbReference>
<dbReference type="PANTHER" id="PTHR10256">
    <property type="entry name" value="SELENIDE, WATER DIKINASE"/>
    <property type="match status" value="1"/>
</dbReference>
<dbReference type="NCBIfam" id="TIGR00476">
    <property type="entry name" value="selD"/>
    <property type="match status" value="1"/>
</dbReference>
<gene>
    <name evidence="9" type="ORF">KR51_00023120</name>
</gene>
<dbReference type="SUPFAM" id="SSF56042">
    <property type="entry name" value="PurM C-terminal domain-like"/>
    <property type="match status" value="1"/>
</dbReference>
<dbReference type="InterPro" id="IPR036921">
    <property type="entry name" value="PurM-like_N_sf"/>
</dbReference>
<dbReference type="InterPro" id="IPR036676">
    <property type="entry name" value="PurM-like_C_sf"/>
</dbReference>
<dbReference type="GO" id="GO:0004756">
    <property type="term" value="F:selenide, water dikinase activity"/>
    <property type="evidence" value="ECO:0007669"/>
    <property type="project" value="UniProtKB-EC"/>
</dbReference>